<proteinExistence type="predicted"/>
<dbReference type="Pfam" id="PF13523">
    <property type="entry name" value="Acetyltransf_8"/>
    <property type="match status" value="1"/>
</dbReference>
<dbReference type="EMBL" id="WMFA01000002">
    <property type="protein sequence ID" value="MYL70494.1"/>
    <property type="molecule type" value="Genomic_DNA"/>
</dbReference>
<comment type="pathway">
    <text evidence="2">Siderophore biosynthesis.</text>
</comment>
<organism evidence="6 7">
    <name type="scientific">Halobacillus litoralis</name>
    <dbReference type="NCBI Taxonomy" id="45668"/>
    <lineage>
        <taxon>Bacteria</taxon>
        <taxon>Bacillati</taxon>
        <taxon>Bacillota</taxon>
        <taxon>Bacilli</taxon>
        <taxon>Bacillales</taxon>
        <taxon>Bacillaceae</taxon>
        <taxon>Halobacillus</taxon>
    </lineage>
</organism>
<dbReference type="Gene3D" id="3.40.630.30">
    <property type="match status" value="1"/>
</dbReference>
<dbReference type="PANTHER" id="PTHR31438">
    <property type="entry name" value="LYSINE N-ACYLTRANSFERASE C17G9.06C-RELATED"/>
    <property type="match status" value="1"/>
</dbReference>
<dbReference type="InterPro" id="IPR019432">
    <property type="entry name" value="Acyltransferase_MbtK/IucB-like"/>
</dbReference>
<dbReference type="GeneID" id="78006637"/>
<dbReference type="InterPro" id="IPR016181">
    <property type="entry name" value="Acyl_CoA_acyltransferase"/>
</dbReference>
<gene>
    <name evidence="6" type="ORF">GLW00_06525</name>
</gene>
<evidence type="ECO:0000256" key="3">
    <source>
        <dbReference type="ARBA" id="ARBA00020586"/>
    </source>
</evidence>
<dbReference type="AlphaFoldDB" id="A0A845F9M2"/>
<evidence type="ECO:0000256" key="1">
    <source>
        <dbReference type="ARBA" id="ARBA00003818"/>
    </source>
</evidence>
<evidence type="ECO:0000259" key="5">
    <source>
        <dbReference type="SMART" id="SM01006"/>
    </source>
</evidence>
<accession>A0A845F9M2</accession>
<evidence type="ECO:0000256" key="2">
    <source>
        <dbReference type="ARBA" id="ARBA00004924"/>
    </source>
</evidence>
<comment type="caution">
    <text evidence="6">The sequence shown here is derived from an EMBL/GenBank/DDBJ whole genome shotgun (WGS) entry which is preliminary data.</text>
</comment>
<dbReference type="OrthoDB" id="2989563at2"/>
<dbReference type="SMART" id="SM01006">
    <property type="entry name" value="AlcB"/>
    <property type="match status" value="1"/>
</dbReference>
<feature type="domain" description="Acyltransferase MbtK/IucB-like conserved" evidence="5">
    <location>
        <begin position="24"/>
        <end position="70"/>
    </location>
</feature>
<comment type="function">
    <text evidence="1">Acyltransferase required for the direct transfer of medium- to long-chain fatty acyl moieties from a carrier protein (MbtL) on to the epsilon-amino group of lysine residue in the mycobactin core.</text>
</comment>
<sequence>MNESKNRSELKVKDGAKEDIFSFRTLEEKDVELLYDWMHQKHISPFWKLNLPVEELRSWVRKSVEAEHKDGYIGTYNGEPVCYLIAYAIEKDPIIDYYHDQSGDLGMHLLIGPRHLLNKEDGLSLVRAMIYFLFDRYQAKRIIGEPDRRNRIVIPILEEVGGENLGRIDLHGKQASLIVGAKEAFEHSLRDNGVEIEMLTRMASSKSELLV</sequence>
<evidence type="ECO:0000313" key="7">
    <source>
        <dbReference type="Proteomes" id="UP000450457"/>
    </source>
</evidence>
<dbReference type="RefSeq" id="WP_160912380.1">
    <property type="nucleotide sequence ID" value="NZ_WMFA01000002.1"/>
</dbReference>
<reference evidence="6 7" key="1">
    <citation type="submission" date="2019-11" db="EMBL/GenBank/DDBJ databases">
        <title>Genome sequences of 17 halophilic strains isolated from different environments.</title>
        <authorList>
            <person name="Furrow R.E."/>
        </authorList>
    </citation>
    <scope>NUCLEOTIDE SEQUENCE [LARGE SCALE GENOMIC DNA]</scope>
    <source>
        <strain evidence="6 7">SL-4</strain>
    </source>
</reference>
<name>A0A845F9M2_9BACI</name>
<keyword evidence="6" id="KW-0808">Transferase</keyword>
<evidence type="ECO:0000256" key="4">
    <source>
        <dbReference type="ARBA" id="ARBA00031122"/>
    </source>
</evidence>
<dbReference type="GO" id="GO:0016410">
    <property type="term" value="F:N-acyltransferase activity"/>
    <property type="evidence" value="ECO:0007669"/>
    <property type="project" value="TreeGrafter"/>
</dbReference>
<dbReference type="SUPFAM" id="SSF55729">
    <property type="entry name" value="Acyl-CoA N-acyltransferases (Nat)"/>
    <property type="match status" value="1"/>
</dbReference>
<dbReference type="Proteomes" id="UP000450457">
    <property type="component" value="Unassembled WGS sequence"/>
</dbReference>
<evidence type="ECO:0000313" key="6">
    <source>
        <dbReference type="EMBL" id="MYL70494.1"/>
    </source>
</evidence>
<protein>
    <recommendedName>
        <fullName evidence="3">Lysine N-acyltransferase MbtK</fullName>
    </recommendedName>
    <alternativeName>
        <fullName evidence="4">Mycobactin synthase protein K</fullName>
    </alternativeName>
</protein>
<dbReference type="GO" id="GO:0019290">
    <property type="term" value="P:siderophore biosynthetic process"/>
    <property type="evidence" value="ECO:0007669"/>
    <property type="project" value="InterPro"/>
</dbReference>
<dbReference type="PANTHER" id="PTHR31438:SF1">
    <property type="entry name" value="LYSINE N-ACYLTRANSFERASE C17G9.06C-RELATED"/>
    <property type="match status" value="1"/>
</dbReference>